<dbReference type="EC" id="3.1.21.3" evidence="5"/>
<dbReference type="Proteomes" id="UP000287853">
    <property type="component" value="Unassembled WGS sequence"/>
</dbReference>
<evidence type="ECO:0000313" key="5">
    <source>
        <dbReference type="EMBL" id="RWX46399.1"/>
    </source>
</evidence>
<dbReference type="EMBL" id="MTKO01000065">
    <property type="protein sequence ID" value="RWX46399.1"/>
    <property type="molecule type" value="Genomic_DNA"/>
</dbReference>
<keyword evidence="6" id="KW-1185">Reference proteome</keyword>
<dbReference type="AlphaFoldDB" id="A0A3S3UBN7"/>
<comment type="similarity">
    <text evidence="1">Belongs to the type-I restriction system S methylase family.</text>
</comment>
<evidence type="ECO:0000313" key="6">
    <source>
        <dbReference type="Proteomes" id="UP000287853"/>
    </source>
</evidence>
<evidence type="ECO:0000256" key="2">
    <source>
        <dbReference type="ARBA" id="ARBA00022747"/>
    </source>
</evidence>
<dbReference type="InterPro" id="IPR051212">
    <property type="entry name" value="Type-I_RE_S_subunit"/>
</dbReference>
<dbReference type="SUPFAM" id="SSF116734">
    <property type="entry name" value="DNA methylase specificity domain"/>
    <property type="match status" value="2"/>
</dbReference>
<dbReference type="GO" id="GO:0003677">
    <property type="term" value="F:DNA binding"/>
    <property type="evidence" value="ECO:0007669"/>
    <property type="project" value="UniProtKB-KW"/>
</dbReference>
<keyword evidence="2" id="KW-0680">Restriction system</keyword>
<sequence>MQRFERYSGYKDSGVDWIGEIPAGWEVKRLGFIANCFPSNIDKHSKKNEKTVRLCNYTDVYKNDFITDDQELMLATASVEQIEKFSLMVGDVIITKDSETANDIAVPAYVKETLTNVVCGYHLAMIRPYTGLYGKYLFRAFQSKIFNAQFAICSNGITRVGLGNHDLKHGLFLTPPLQEQTAIANFLDEKTTKIDTAIAQKEQMISLLKERKQILIQKAVTKGVNPDAKMKDSGVEWIGEIPKHWEMKRGKFLFTEVDERSVDGQEELLSVSHMTGVTPRSEKKVSMFMAEDYTGSKTCIAGDLIYNIMWAWMGALGVANQAGIVSPSYGVYRRKDNHTLNTKFIELLLKSTQYVAYYNKVSTGLHSSRLRFYSHMFFNMEIVFPSLAEQEDIIQHIETETAKIENSIILQQQQITKLKEYKSILIDHAVTGKIKVA</sequence>
<dbReference type="Pfam" id="PF01420">
    <property type="entry name" value="Methylase_S"/>
    <property type="match status" value="1"/>
</dbReference>
<evidence type="ECO:0000256" key="3">
    <source>
        <dbReference type="ARBA" id="ARBA00023125"/>
    </source>
</evidence>
<keyword evidence="5" id="KW-0378">Hydrolase</keyword>
<evidence type="ECO:0000256" key="1">
    <source>
        <dbReference type="ARBA" id="ARBA00010923"/>
    </source>
</evidence>
<dbReference type="PANTHER" id="PTHR43140:SF1">
    <property type="entry name" value="TYPE I RESTRICTION ENZYME ECOKI SPECIFICITY SUBUNIT"/>
    <property type="match status" value="1"/>
</dbReference>
<dbReference type="InterPro" id="IPR000055">
    <property type="entry name" value="Restrct_endonuc_typeI_TRD"/>
</dbReference>
<dbReference type="GO" id="GO:0009307">
    <property type="term" value="P:DNA restriction-modification system"/>
    <property type="evidence" value="ECO:0007669"/>
    <property type="project" value="UniProtKB-KW"/>
</dbReference>
<proteinExistence type="inferred from homology"/>
<reference evidence="5 6" key="1">
    <citation type="submission" date="2017-01" db="EMBL/GenBank/DDBJ databases">
        <title>The cable genome- insights into the physiology and evolution of filamentous bacteria capable of sulfide oxidation via long distance electron transfer.</title>
        <authorList>
            <person name="Schreiber L."/>
            <person name="Bjerg J.T."/>
            <person name="Boggild A."/>
            <person name="Van De Vossenberg J."/>
            <person name="Meysman F."/>
            <person name="Nielsen L.P."/>
            <person name="Schramm A."/>
            <person name="Kjeldsen K.U."/>
        </authorList>
    </citation>
    <scope>NUCLEOTIDE SEQUENCE [LARGE SCALE GENOMIC DNA]</scope>
    <source>
        <strain evidence="5">MCF</strain>
    </source>
</reference>
<dbReference type="Gene3D" id="3.90.220.20">
    <property type="entry name" value="DNA methylase specificity domains"/>
    <property type="match status" value="2"/>
</dbReference>
<protein>
    <submittedName>
        <fullName evidence="5">Type I restriction enzyme, S subunit</fullName>
        <ecNumber evidence="5">3.1.21.3</ecNumber>
    </submittedName>
</protein>
<comment type="caution">
    <text evidence="5">The sequence shown here is derived from an EMBL/GenBank/DDBJ whole genome shotgun (WGS) entry which is preliminary data.</text>
</comment>
<accession>A0A3S3UBN7</accession>
<feature type="domain" description="Type I restriction modification DNA specificity" evidence="4">
    <location>
        <begin position="22"/>
        <end position="196"/>
    </location>
</feature>
<name>A0A3S3UBN7_9BACT</name>
<gene>
    <name evidence="5" type="ORF">H206_01538</name>
</gene>
<keyword evidence="3" id="KW-0238">DNA-binding</keyword>
<dbReference type="GO" id="GO:0009035">
    <property type="term" value="F:type I site-specific deoxyribonuclease activity"/>
    <property type="evidence" value="ECO:0007669"/>
    <property type="project" value="UniProtKB-EC"/>
</dbReference>
<organism evidence="5 6">
    <name type="scientific">Candidatus Electrothrix aarhusensis</name>
    <dbReference type="NCBI Taxonomy" id="1859131"/>
    <lineage>
        <taxon>Bacteria</taxon>
        <taxon>Pseudomonadati</taxon>
        <taxon>Thermodesulfobacteriota</taxon>
        <taxon>Desulfobulbia</taxon>
        <taxon>Desulfobulbales</taxon>
        <taxon>Desulfobulbaceae</taxon>
        <taxon>Candidatus Electrothrix</taxon>
    </lineage>
</organism>
<evidence type="ECO:0000259" key="4">
    <source>
        <dbReference type="Pfam" id="PF01420"/>
    </source>
</evidence>
<dbReference type="InterPro" id="IPR044946">
    <property type="entry name" value="Restrct_endonuc_typeI_TRD_sf"/>
</dbReference>
<dbReference type="Gene3D" id="1.10.287.1120">
    <property type="entry name" value="Bipartite methylase S protein"/>
    <property type="match status" value="1"/>
</dbReference>
<dbReference type="PANTHER" id="PTHR43140">
    <property type="entry name" value="TYPE-1 RESTRICTION ENZYME ECOKI SPECIFICITY PROTEIN"/>
    <property type="match status" value="1"/>
</dbReference>